<dbReference type="PANTHER" id="PTHR11102">
    <property type="entry name" value="SEL-1-LIKE PROTEIN"/>
    <property type="match status" value="1"/>
</dbReference>
<dbReference type="Proteomes" id="UP000266841">
    <property type="component" value="Unassembled WGS sequence"/>
</dbReference>
<evidence type="ECO:0008006" key="4">
    <source>
        <dbReference type="Google" id="ProtNLM"/>
    </source>
</evidence>
<evidence type="ECO:0000256" key="1">
    <source>
        <dbReference type="ARBA" id="ARBA00038101"/>
    </source>
</evidence>
<dbReference type="EMBL" id="AGNL01040243">
    <property type="protein sequence ID" value="EJK52209.1"/>
    <property type="molecule type" value="Genomic_DNA"/>
</dbReference>
<dbReference type="SUPFAM" id="SSF81901">
    <property type="entry name" value="HCP-like"/>
    <property type="match status" value="1"/>
</dbReference>
<proteinExistence type="inferred from homology"/>
<reference evidence="2 3" key="1">
    <citation type="journal article" date="2012" name="Genome Biol.">
        <title>Genome and low-iron response of an oceanic diatom adapted to chronic iron limitation.</title>
        <authorList>
            <person name="Lommer M."/>
            <person name="Specht M."/>
            <person name="Roy A.S."/>
            <person name="Kraemer L."/>
            <person name="Andreson R."/>
            <person name="Gutowska M.A."/>
            <person name="Wolf J."/>
            <person name="Bergner S.V."/>
            <person name="Schilhabel M.B."/>
            <person name="Klostermeier U.C."/>
            <person name="Beiko R.G."/>
            <person name="Rosenstiel P."/>
            <person name="Hippler M."/>
            <person name="Laroche J."/>
        </authorList>
    </citation>
    <scope>NUCLEOTIDE SEQUENCE [LARGE SCALE GENOMIC DNA]</scope>
    <source>
        <strain evidence="2 3">CCMP1005</strain>
    </source>
</reference>
<evidence type="ECO:0000313" key="2">
    <source>
        <dbReference type="EMBL" id="EJK52209.1"/>
    </source>
</evidence>
<dbReference type="eggNOG" id="ENOG502SADV">
    <property type="taxonomic scope" value="Eukaryota"/>
</dbReference>
<dbReference type="Gene3D" id="1.25.40.10">
    <property type="entry name" value="Tetratricopeptide repeat domain"/>
    <property type="match status" value="1"/>
</dbReference>
<dbReference type="InterPro" id="IPR011990">
    <property type="entry name" value="TPR-like_helical_dom_sf"/>
</dbReference>
<comment type="caution">
    <text evidence="2">The sequence shown here is derived from an EMBL/GenBank/DDBJ whole genome shotgun (WGS) entry which is preliminary data.</text>
</comment>
<sequence>LPGTRAKAEALTLIQARVDKKDPEAINFLGDQYSNGWLGLEKNALRAVELWTEAAAIGSADACFGLGLAYACGDDVEQDVERGTRFYEKAAMLGHVQARHNLGCYECGRGNSYRAVRHFLISAKMGYALSLELIKVMSTQGHATKSQYTEALKGYQDAIEEMKSPDREEAETSPTIFNQS</sequence>
<name>K0RIY8_THAOC</name>
<gene>
    <name evidence="2" type="ORF">THAOC_28547</name>
</gene>
<dbReference type="AlphaFoldDB" id="K0RIY8"/>
<dbReference type="PANTHER" id="PTHR11102:SF160">
    <property type="entry name" value="ERAD-ASSOCIATED E3 UBIQUITIN-PROTEIN LIGASE COMPONENT HRD3"/>
    <property type="match status" value="1"/>
</dbReference>
<protein>
    <recommendedName>
        <fullName evidence="4">Sel1 repeat family protein</fullName>
    </recommendedName>
</protein>
<dbReference type="SMART" id="SM00671">
    <property type="entry name" value="SEL1"/>
    <property type="match status" value="3"/>
</dbReference>
<organism evidence="2 3">
    <name type="scientific">Thalassiosira oceanica</name>
    <name type="common">Marine diatom</name>
    <dbReference type="NCBI Taxonomy" id="159749"/>
    <lineage>
        <taxon>Eukaryota</taxon>
        <taxon>Sar</taxon>
        <taxon>Stramenopiles</taxon>
        <taxon>Ochrophyta</taxon>
        <taxon>Bacillariophyta</taxon>
        <taxon>Coscinodiscophyceae</taxon>
        <taxon>Thalassiosirophycidae</taxon>
        <taxon>Thalassiosirales</taxon>
        <taxon>Thalassiosiraceae</taxon>
        <taxon>Thalassiosira</taxon>
    </lineage>
</organism>
<dbReference type="OrthoDB" id="64419at2759"/>
<feature type="non-terminal residue" evidence="2">
    <location>
        <position position="1"/>
    </location>
</feature>
<dbReference type="InterPro" id="IPR050767">
    <property type="entry name" value="Sel1_AlgK"/>
</dbReference>
<dbReference type="Pfam" id="PF08238">
    <property type="entry name" value="Sel1"/>
    <property type="match status" value="3"/>
</dbReference>
<accession>K0RIY8</accession>
<keyword evidence="3" id="KW-1185">Reference proteome</keyword>
<comment type="similarity">
    <text evidence="1">Belongs to the sel-1 family.</text>
</comment>
<dbReference type="InterPro" id="IPR006597">
    <property type="entry name" value="Sel1-like"/>
</dbReference>
<evidence type="ECO:0000313" key="3">
    <source>
        <dbReference type="Proteomes" id="UP000266841"/>
    </source>
</evidence>